<accession>A0AAE3NR44</accession>
<evidence type="ECO:0000259" key="2">
    <source>
        <dbReference type="Pfam" id="PF00892"/>
    </source>
</evidence>
<dbReference type="InterPro" id="IPR000620">
    <property type="entry name" value="EamA_dom"/>
</dbReference>
<evidence type="ECO:0000313" key="4">
    <source>
        <dbReference type="Proteomes" id="UP001220964"/>
    </source>
</evidence>
<keyword evidence="1" id="KW-1133">Transmembrane helix</keyword>
<proteinExistence type="predicted"/>
<sequence>MSAPDAPAVERPMQLMRGIGLMVLAMALLALSDMFIKAATRGGQPPGQVLLLMTVGGTVFFVLIARIQGAQLLSRAMLHPAVLWRNLFEVVGSIGLVLGLTYVPLSQFAAIMQMAPLIVVIGAATILKEPVGARRWMAVAAGIVGMLLVVRPGMEGFTPTAFFALMGVSGLALRDLVTRLSPPGIPSISLSTWGFAVTIPFGAVLMALMGDAPRWSGPAMWHVAGAVVVTALGYYSLTVAMRVAPVSVVAPFRYARLVFTMGLGILVFGERPDALTLLGAAIILVAGLYTFLRERQLARRLRRVSATEASR</sequence>
<dbReference type="EMBL" id="JARGYC010000019">
    <property type="protein sequence ID" value="MDF0600906.1"/>
    <property type="molecule type" value="Genomic_DNA"/>
</dbReference>
<dbReference type="SUPFAM" id="SSF103481">
    <property type="entry name" value="Multidrug resistance efflux transporter EmrE"/>
    <property type="match status" value="2"/>
</dbReference>
<dbReference type="AlphaFoldDB" id="A0AAE3NR44"/>
<keyword evidence="1" id="KW-0812">Transmembrane</keyword>
<dbReference type="GO" id="GO:0016020">
    <property type="term" value="C:membrane"/>
    <property type="evidence" value="ECO:0007669"/>
    <property type="project" value="InterPro"/>
</dbReference>
<feature type="transmembrane region" description="Helical" evidence="1">
    <location>
        <begin position="86"/>
        <end position="103"/>
    </location>
</feature>
<feature type="transmembrane region" description="Helical" evidence="1">
    <location>
        <begin position="252"/>
        <end position="268"/>
    </location>
</feature>
<dbReference type="Pfam" id="PF00892">
    <property type="entry name" value="EamA"/>
    <property type="match status" value="2"/>
</dbReference>
<dbReference type="Gene3D" id="1.10.3730.20">
    <property type="match status" value="1"/>
</dbReference>
<gene>
    <name evidence="3" type="ORF">P1J78_09200</name>
</gene>
<feature type="transmembrane region" description="Helical" evidence="1">
    <location>
        <begin position="274"/>
        <end position="292"/>
    </location>
</feature>
<dbReference type="PANTHER" id="PTHR22911:SF135">
    <property type="entry name" value="BLR4310 PROTEIN"/>
    <property type="match status" value="1"/>
</dbReference>
<keyword evidence="1" id="KW-0472">Membrane</keyword>
<feature type="transmembrane region" description="Helical" evidence="1">
    <location>
        <begin position="189"/>
        <end position="208"/>
    </location>
</feature>
<feature type="domain" description="EamA" evidence="2">
    <location>
        <begin position="161"/>
        <end position="286"/>
    </location>
</feature>
<reference evidence="3" key="1">
    <citation type="submission" date="2023-03" db="EMBL/GenBank/DDBJ databases">
        <title>Multiphase analysis and comparison of six strains from genera Psychromarinibacter, Lutimaribacter, and Maritimibacter, including a novel species: Psychromarinibacter sediminicola sp. nov.</title>
        <authorList>
            <person name="Wang Y.-H."/>
            <person name="Ye M.-Q."/>
            <person name="Du Z.-J."/>
        </authorList>
    </citation>
    <scope>NUCLEOTIDE SEQUENCE</scope>
    <source>
        <strain evidence="3">C21-152</strain>
    </source>
</reference>
<keyword evidence="4" id="KW-1185">Reference proteome</keyword>
<protein>
    <submittedName>
        <fullName evidence="3">DMT family transporter</fullName>
    </submittedName>
</protein>
<dbReference type="Proteomes" id="UP001220964">
    <property type="component" value="Unassembled WGS sequence"/>
</dbReference>
<feature type="transmembrane region" description="Helical" evidence="1">
    <location>
        <begin position="48"/>
        <end position="65"/>
    </location>
</feature>
<feature type="transmembrane region" description="Helical" evidence="1">
    <location>
        <begin position="160"/>
        <end position="177"/>
    </location>
</feature>
<evidence type="ECO:0000256" key="1">
    <source>
        <dbReference type="SAM" id="Phobius"/>
    </source>
</evidence>
<dbReference type="PANTHER" id="PTHR22911">
    <property type="entry name" value="ACYL-MALONYL CONDENSING ENZYME-RELATED"/>
    <property type="match status" value="1"/>
</dbReference>
<dbReference type="RefSeq" id="WP_275567047.1">
    <property type="nucleotide sequence ID" value="NZ_JARGYC010000019.1"/>
</dbReference>
<dbReference type="InterPro" id="IPR037185">
    <property type="entry name" value="EmrE-like"/>
</dbReference>
<feature type="transmembrane region" description="Helical" evidence="1">
    <location>
        <begin position="109"/>
        <end position="127"/>
    </location>
</feature>
<evidence type="ECO:0000313" key="3">
    <source>
        <dbReference type="EMBL" id="MDF0600906.1"/>
    </source>
</evidence>
<feature type="transmembrane region" description="Helical" evidence="1">
    <location>
        <begin position="220"/>
        <end position="240"/>
    </location>
</feature>
<organism evidence="3 4">
    <name type="scientific">Psychromarinibacter sediminicola</name>
    <dbReference type="NCBI Taxonomy" id="3033385"/>
    <lineage>
        <taxon>Bacteria</taxon>
        <taxon>Pseudomonadati</taxon>
        <taxon>Pseudomonadota</taxon>
        <taxon>Alphaproteobacteria</taxon>
        <taxon>Rhodobacterales</taxon>
        <taxon>Paracoccaceae</taxon>
        <taxon>Psychromarinibacter</taxon>
    </lineage>
</organism>
<feature type="transmembrane region" description="Helical" evidence="1">
    <location>
        <begin position="18"/>
        <end position="36"/>
    </location>
</feature>
<name>A0AAE3NR44_9RHOB</name>
<comment type="caution">
    <text evidence="3">The sequence shown here is derived from an EMBL/GenBank/DDBJ whole genome shotgun (WGS) entry which is preliminary data.</text>
</comment>
<feature type="domain" description="EamA" evidence="2">
    <location>
        <begin position="17"/>
        <end position="150"/>
    </location>
</feature>